<reference evidence="7 8" key="1">
    <citation type="submission" date="2020-06" db="EMBL/GenBank/DDBJ databases">
        <title>Transcriptomic and genomic resources for Thalictrum thalictroides and T. hernandezii: Facilitating candidate gene discovery in an emerging model plant lineage.</title>
        <authorList>
            <person name="Arias T."/>
            <person name="Riano-Pachon D.M."/>
            <person name="Di Stilio V.S."/>
        </authorList>
    </citation>
    <scope>NUCLEOTIDE SEQUENCE [LARGE SCALE GENOMIC DNA]</scope>
    <source>
        <strain evidence="8">cv. WT478/WT964</strain>
        <tissue evidence="7">Leaves</tissue>
    </source>
</reference>
<keyword evidence="4" id="KW-0539">Nucleus</keyword>
<evidence type="ECO:0000313" key="8">
    <source>
        <dbReference type="Proteomes" id="UP000554482"/>
    </source>
</evidence>
<dbReference type="Pfam" id="PF02365">
    <property type="entry name" value="NAM"/>
    <property type="match status" value="1"/>
</dbReference>
<accession>A0A7J6V392</accession>
<evidence type="ECO:0000256" key="2">
    <source>
        <dbReference type="ARBA" id="ARBA00023125"/>
    </source>
</evidence>
<name>A0A7J6V392_THATH</name>
<keyword evidence="1" id="KW-0805">Transcription regulation</keyword>
<dbReference type="InterPro" id="IPR003441">
    <property type="entry name" value="NAC-dom"/>
</dbReference>
<evidence type="ECO:0000256" key="1">
    <source>
        <dbReference type="ARBA" id="ARBA00023015"/>
    </source>
</evidence>
<dbReference type="GO" id="GO:0005634">
    <property type="term" value="C:nucleus"/>
    <property type="evidence" value="ECO:0007669"/>
    <property type="project" value="UniProtKB-ARBA"/>
</dbReference>
<dbReference type="Gene3D" id="2.170.150.80">
    <property type="entry name" value="NAC domain"/>
    <property type="match status" value="1"/>
</dbReference>
<evidence type="ECO:0000256" key="4">
    <source>
        <dbReference type="ARBA" id="ARBA00023242"/>
    </source>
</evidence>
<comment type="caution">
    <text evidence="7">The sequence shown here is derived from an EMBL/GenBank/DDBJ whole genome shotgun (WGS) entry which is preliminary data.</text>
</comment>
<evidence type="ECO:0000313" key="7">
    <source>
        <dbReference type="EMBL" id="KAF5179251.1"/>
    </source>
</evidence>
<feature type="non-terminal residue" evidence="7">
    <location>
        <position position="1"/>
    </location>
</feature>
<feature type="compositionally biased region" description="Polar residues" evidence="5">
    <location>
        <begin position="272"/>
        <end position="293"/>
    </location>
</feature>
<dbReference type="AlphaFoldDB" id="A0A7J6V392"/>
<dbReference type="PANTHER" id="PTHR31744">
    <property type="entry name" value="PROTEIN CUP-SHAPED COTYLEDON 2-RELATED"/>
    <property type="match status" value="1"/>
</dbReference>
<dbReference type="PANTHER" id="PTHR31744:SF92">
    <property type="entry name" value="NAC DOMAIN-CONTAINING PROTEIN 87"/>
    <property type="match status" value="1"/>
</dbReference>
<keyword evidence="8" id="KW-1185">Reference proteome</keyword>
<dbReference type="EMBL" id="JABWDY010039047">
    <property type="protein sequence ID" value="KAF5179251.1"/>
    <property type="molecule type" value="Genomic_DNA"/>
</dbReference>
<keyword evidence="2" id="KW-0238">DNA-binding</keyword>
<feature type="domain" description="NAC" evidence="6">
    <location>
        <begin position="1"/>
        <end position="111"/>
    </location>
</feature>
<proteinExistence type="predicted"/>
<organism evidence="7 8">
    <name type="scientific">Thalictrum thalictroides</name>
    <name type="common">Rue-anemone</name>
    <name type="synonym">Anemone thalictroides</name>
    <dbReference type="NCBI Taxonomy" id="46969"/>
    <lineage>
        <taxon>Eukaryota</taxon>
        <taxon>Viridiplantae</taxon>
        <taxon>Streptophyta</taxon>
        <taxon>Embryophyta</taxon>
        <taxon>Tracheophyta</taxon>
        <taxon>Spermatophyta</taxon>
        <taxon>Magnoliopsida</taxon>
        <taxon>Ranunculales</taxon>
        <taxon>Ranunculaceae</taxon>
        <taxon>Thalictroideae</taxon>
        <taxon>Thalictrum</taxon>
    </lineage>
</organism>
<dbReference type="PROSITE" id="PS51005">
    <property type="entry name" value="NAC"/>
    <property type="match status" value="1"/>
</dbReference>
<dbReference type="GO" id="GO:0003677">
    <property type="term" value="F:DNA binding"/>
    <property type="evidence" value="ECO:0007669"/>
    <property type="project" value="UniProtKB-KW"/>
</dbReference>
<protein>
    <submittedName>
        <fullName evidence="7">Nac domain</fullName>
    </submittedName>
</protein>
<evidence type="ECO:0000256" key="5">
    <source>
        <dbReference type="SAM" id="MobiDB-lite"/>
    </source>
</evidence>
<dbReference type="SUPFAM" id="SSF101941">
    <property type="entry name" value="NAC domain"/>
    <property type="match status" value="1"/>
</dbReference>
<evidence type="ECO:0000259" key="6">
    <source>
        <dbReference type="PROSITE" id="PS51005"/>
    </source>
</evidence>
<dbReference type="Proteomes" id="UP000554482">
    <property type="component" value="Unassembled WGS sequence"/>
</dbReference>
<feature type="compositionally biased region" description="Basic and acidic residues" evidence="5">
    <location>
        <begin position="294"/>
        <end position="306"/>
    </location>
</feature>
<keyword evidence="3" id="KW-0804">Transcription</keyword>
<evidence type="ECO:0000256" key="3">
    <source>
        <dbReference type="ARBA" id="ARBA00023163"/>
    </source>
</evidence>
<gene>
    <name evidence="7" type="ORF">FRX31_031161</name>
</gene>
<feature type="region of interest" description="Disordered" evidence="5">
    <location>
        <begin position="272"/>
        <end position="320"/>
    </location>
</feature>
<dbReference type="GO" id="GO:0006355">
    <property type="term" value="P:regulation of DNA-templated transcription"/>
    <property type="evidence" value="ECO:0007669"/>
    <property type="project" value="InterPro"/>
</dbReference>
<dbReference type="OrthoDB" id="1424968at2759"/>
<sequence>TGKMGDQKEWYFFCQRDRKYPTGMRTNRATEAGYWKATGKDKEIYKGTNLLVGMKKTLVFYTGRAPKGEKTNWVMHEYRLDGKLSYKNHSKTTTATANAKDEWVVCRVFHKTTGVKKNPLISSDHHHHLLRMNSFGEDFFDSPLQLPPLLDYHHPSPYFINTSCSSRPIDNNNNSYDVMDRFHGRIMATTDDDGRHPFYSRNNDTIITNNTPSQIPLFPNNNPLFSFQASLINSGYFNHQETNNDDQTILSAAYDSQRQCKVEQYSNQSMLSMSQDTGLSTDINTTEISSSEASKNDMGRSRRPCEDLEGPSSSEGPGVDLECLWNY</sequence>
<dbReference type="InterPro" id="IPR036093">
    <property type="entry name" value="NAC_dom_sf"/>
</dbReference>